<evidence type="ECO:0000313" key="2">
    <source>
        <dbReference type="Proteomes" id="UP000198517"/>
    </source>
</evidence>
<dbReference type="AlphaFoldDB" id="A0A1G7DZM1"/>
<accession>A0A1G7DZM1</accession>
<dbReference type="Proteomes" id="UP000198517">
    <property type="component" value="Unassembled WGS sequence"/>
</dbReference>
<name>A0A1G7DZM1_9FLAO</name>
<gene>
    <name evidence="1" type="ORF">SAMN05421544_11338</name>
</gene>
<protein>
    <submittedName>
        <fullName evidence="1">Uncharacterized protein</fullName>
    </submittedName>
</protein>
<keyword evidence="2" id="KW-1185">Reference proteome</keyword>
<reference evidence="1 2" key="1">
    <citation type="submission" date="2016-10" db="EMBL/GenBank/DDBJ databases">
        <authorList>
            <person name="de Groot N.N."/>
        </authorList>
    </citation>
    <scope>NUCLEOTIDE SEQUENCE [LARGE SCALE GENOMIC DNA]</scope>
    <source>
        <strain evidence="1 2">DSM 24015</strain>
    </source>
</reference>
<sequence>MYVITATTQDRKSSITRLFRVKENRLEDNSKTCKYTSKECDPIICSAKFFGGNCKKELKATMTPSF</sequence>
<evidence type="ECO:0000313" key="1">
    <source>
        <dbReference type="EMBL" id="SDE56616.1"/>
    </source>
</evidence>
<organism evidence="1 2">
    <name type="scientific">Riemerella columbipharyngis</name>
    <dbReference type="NCBI Taxonomy" id="1071918"/>
    <lineage>
        <taxon>Bacteria</taxon>
        <taxon>Pseudomonadati</taxon>
        <taxon>Bacteroidota</taxon>
        <taxon>Flavobacteriia</taxon>
        <taxon>Flavobacteriales</taxon>
        <taxon>Weeksellaceae</taxon>
        <taxon>Riemerella</taxon>
    </lineage>
</organism>
<dbReference type="EMBL" id="FNAS01000013">
    <property type="protein sequence ID" value="SDE56616.1"/>
    <property type="molecule type" value="Genomic_DNA"/>
</dbReference>
<proteinExistence type="predicted"/>
<dbReference type="STRING" id="1071918.SAMN05421544_11338"/>